<organism evidence="9 10">
    <name type="scientific">Coccomyxa viridis</name>
    <dbReference type="NCBI Taxonomy" id="1274662"/>
    <lineage>
        <taxon>Eukaryota</taxon>
        <taxon>Viridiplantae</taxon>
        <taxon>Chlorophyta</taxon>
        <taxon>core chlorophytes</taxon>
        <taxon>Trebouxiophyceae</taxon>
        <taxon>Trebouxiophyceae incertae sedis</taxon>
        <taxon>Coccomyxaceae</taxon>
        <taxon>Coccomyxa</taxon>
    </lineage>
</organism>
<proteinExistence type="predicted"/>
<accession>A0ABP1FQ50</accession>
<evidence type="ECO:0000259" key="8">
    <source>
        <dbReference type="PROSITE" id="PS50850"/>
    </source>
</evidence>
<feature type="transmembrane region" description="Helical" evidence="7">
    <location>
        <begin position="223"/>
        <end position="245"/>
    </location>
</feature>
<feature type="transmembrane region" description="Helical" evidence="7">
    <location>
        <begin position="130"/>
        <end position="148"/>
    </location>
</feature>
<evidence type="ECO:0000256" key="5">
    <source>
        <dbReference type="ARBA" id="ARBA00023136"/>
    </source>
</evidence>
<keyword evidence="10" id="KW-1185">Reference proteome</keyword>
<dbReference type="Gene3D" id="1.20.1250.20">
    <property type="entry name" value="MFS general substrate transporter like domains"/>
    <property type="match status" value="2"/>
</dbReference>
<evidence type="ECO:0000313" key="10">
    <source>
        <dbReference type="Proteomes" id="UP001497392"/>
    </source>
</evidence>
<keyword evidence="3 7" id="KW-0812">Transmembrane</keyword>
<feature type="transmembrane region" description="Helical" evidence="7">
    <location>
        <begin position="59"/>
        <end position="76"/>
    </location>
</feature>
<dbReference type="EMBL" id="CAXHTA020000006">
    <property type="protein sequence ID" value="CAL5222046.1"/>
    <property type="molecule type" value="Genomic_DNA"/>
</dbReference>
<dbReference type="PANTHER" id="PTHR43791">
    <property type="entry name" value="PERMEASE-RELATED"/>
    <property type="match status" value="1"/>
</dbReference>
<feature type="transmembrane region" description="Helical" evidence="7">
    <location>
        <begin position="155"/>
        <end position="176"/>
    </location>
</feature>
<keyword evidence="5 7" id="KW-0472">Membrane</keyword>
<dbReference type="Pfam" id="PF07690">
    <property type="entry name" value="MFS_1"/>
    <property type="match status" value="1"/>
</dbReference>
<evidence type="ECO:0000256" key="3">
    <source>
        <dbReference type="ARBA" id="ARBA00022692"/>
    </source>
</evidence>
<feature type="transmembrane region" description="Helical" evidence="7">
    <location>
        <begin position="97"/>
        <end position="118"/>
    </location>
</feature>
<keyword evidence="2" id="KW-0813">Transport</keyword>
<reference evidence="9 10" key="1">
    <citation type="submission" date="2024-06" db="EMBL/GenBank/DDBJ databases">
        <authorList>
            <person name="Kraege A."/>
            <person name="Thomma B."/>
        </authorList>
    </citation>
    <scope>NUCLEOTIDE SEQUENCE [LARGE SCALE GENOMIC DNA]</scope>
</reference>
<evidence type="ECO:0000256" key="6">
    <source>
        <dbReference type="SAM" id="MobiDB-lite"/>
    </source>
</evidence>
<dbReference type="InterPro" id="IPR011701">
    <property type="entry name" value="MFS"/>
</dbReference>
<feature type="transmembrane region" description="Helical" evidence="7">
    <location>
        <begin position="328"/>
        <end position="349"/>
    </location>
</feature>
<protein>
    <submittedName>
        <fullName evidence="9">G4342 protein</fullName>
    </submittedName>
</protein>
<dbReference type="SUPFAM" id="SSF103473">
    <property type="entry name" value="MFS general substrate transporter"/>
    <property type="match status" value="1"/>
</dbReference>
<feature type="domain" description="Major facilitator superfamily (MFS) profile" evidence="8">
    <location>
        <begin position="63"/>
        <end position="475"/>
    </location>
</feature>
<evidence type="ECO:0000313" key="9">
    <source>
        <dbReference type="EMBL" id="CAL5222046.1"/>
    </source>
</evidence>
<sequence length="489" mass="52191">MADVEEGSSMPSPGSKLCTGKIKSKSPELGRISGTALPRIDSPIDVLSSIQKDDVLKKLYLHLLPKFFILTVLCYVDRTNLAFAALTMNDDINISSFEYGLGSGLFFFLGYIISQVPSNLALHRVGARRWLSFLVIAWGIIATLFATLKDVRQFYVLRFFLGCAEGGTMPGMWYTLSLFFSEGELTVAWGWVLVGTALSQVIGAPIAAGLLEMEGVGHLHGWQWLFLVEGLMTVVMGVYLAMALASNPSKAYFLAPSERTWLHKRQSEAAADAAKSGSGTVSLAAIKDLRTWHLSAISLLANIPKWGIVFFCPLIIDYMLGGAKDKAVVALLTAIPFGIAAAVILGNAYHSKATNERRWHVAVPLALAAGALFALAFLLKHHKMRAAFGTLMVAAVVWAPDAVVAIWPATFLQGPGAATGIALINTIGSFGGMAGPLIIGAVRGAGGGYFVSMLVLAAASLTTSLLSAVFPEPKKLKRRLSGDLSEPAC</sequence>
<dbReference type="InterPro" id="IPR036259">
    <property type="entry name" value="MFS_trans_sf"/>
</dbReference>
<comment type="caution">
    <text evidence="9">The sequence shown here is derived from an EMBL/GenBank/DDBJ whole genome shotgun (WGS) entry which is preliminary data.</text>
</comment>
<dbReference type="Proteomes" id="UP001497392">
    <property type="component" value="Unassembled WGS sequence"/>
</dbReference>
<feature type="region of interest" description="Disordered" evidence="6">
    <location>
        <begin position="1"/>
        <end position="26"/>
    </location>
</feature>
<evidence type="ECO:0000256" key="2">
    <source>
        <dbReference type="ARBA" id="ARBA00022448"/>
    </source>
</evidence>
<evidence type="ECO:0000256" key="1">
    <source>
        <dbReference type="ARBA" id="ARBA00004141"/>
    </source>
</evidence>
<feature type="transmembrane region" description="Helical" evidence="7">
    <location>
        <begin position="292"/>
        <end position="316"/>
    </location>
</feature>
<dbReference type="PANTHER" id="PTHR43791:SF36">
    <property type="entry name" value="TRANSPORTER, PUTATIVE (AFU_ORTHOLOGUE AFUA_6G08340)-RELATED"/>
    <property type="match status" value="1"/>
</dbReference>
<feature type="transmembrane region" description="Helical" evidence="7">
    <location>
        <begin position="449"/>
        <end position="470"/>
    </location>
</feature>
<keyword evidence="4 7" id="KW-1133">Transmembrane helix</keyword>
<dbReference type="InterPro" id="IPR020846">
    <property type="entry name" value="MFS_dom"/>
</dbReference>
<feature type="transmembrane region" description="Helical" evidence="7">
    <location>
        <begin position="188"/>
        <end position="211"/>
    </location>
</feature>
<gene>
    <name evidence="9" type="primary">g4342</name>
    <name evidence="9" type="ORF">VP750_LOCUS3705</name>
</gene>
<dbReference type="PROSITE" id="PS50850">
    <property type="entry name" value="MFS"/>
    <property type="match status" value="1"/>
</dbReference>
<evidence type="ECO:0000256" key="4">
    <source>
        <dbReference type="ARBA" id="ARBA00022989"/>
    </source>
</evidence>
<comment type="subcellular location">
    <subcellularLocation>
        <location evidence="1">Membrane</location>
        <topology evidence="1">Multi-pass membrane protein</topology>
    </subcellularLocation>
</comment>
<evidence type="ECO:0000256" key="7">
    <source>
        <dbReference type="SAM" id="Phobius"/>
    </source>
</evidence>
<feature type="transmembrane region" description="Helical" evidence="7">
    <location>
        <begin position="361"/>
        <end position="379"/>
    </location>
</feature>
<name>A0ABP1FQ50_9CHLO</name>
<feature type="transmembrane region" description="Helical" evidence="7">
    <location>
        <begin position="386"/>
        <end position="409"/>
    </location>
</feature>
<feature type="transmembrane region" description="Helical" evidence="7">
    <location>
        <begin position="421"/>
        <end position="442"/>
    </location>
</feature>